<dbReference type="Proteomes" id="UP000014760">
    <property type="component" value="Unassembled WGS sequence"/>
</dbReference>
<dbReference type="InterPro" id="IPR036291">
    <property type="entry name" value="NAD(P)-bd_dom_sf"/>
</dbReference>
<evidence type="ECO:0000313" key="2">
    <source>
        <dbReference type="EMBL" id="ELT89150.1"/>
    </source>
</evidence>
<dbReference type="EMBL" id="KB311498">
    <property type="protein sequence ID" value="ELT89150.1"/>
    <property type="molecule type" value="Genomic_DNA"/>
</dbReference>
<dbReference type="InterPro" id="IPR016040">
    <property type="entry name" value="NAD(P)-bd_dom"/>
</dbReference>
<dbReference type="OMA" id="WITEYPN"/>
<keyword evidence="4" id="KW-1185">Reference proteome</keyword>
<dbReference type="PANTHER" id="PTHR15020">
    <property type="entry name" value="FLAVIN REDUCTASE-RELATED"/>
    <property type="match status" value="1"/>
</dbReference>
<reference evidence="2 4" key="2">
    <citation type="journal article" date="2013" name="Nature">
        <title>Insights into bilaterian evolution from three spiralian genomes.</title>
        <authorList>
            <person name="Simakov O."/>
            <person name="Marletaz F."/>
            <person name="Cho S.J."/>
            <person name="Edsinger-Gonzales E."/>
            <person name="Havlak P."/>
            <person name="Hellsten U."/>
            <person name="Kuo D.H."/>
            <person name="Larsson T."/>
            <person name="Lv J."/>
            <person name="Arendt D."/>
            <person name="Savage R."/>
            <person name="Osoegawa K."/>
            <person name="de Jong P."/>
            <person name="Grimwood J."/>
            <person name="Chapman J.A."/>
            <person name="Shapiro H."/>
            <person name="Aerts A."/>
            <person name="Otillar R.P."/>
            <person name="Terry A.Y."/>
            <person name="Boore J.L."/>
            <person name="Grigoriev I.V."/>
            <person name="Lindberg D.R."/>
            <person name="Seaver E.C."/>
            <person name="Weisblat D.A."/>
            <person name="Putnam N.H."/>
            <person name="Rokhsar D.S."/>
        </authorList>
    </citation>
    <scope>NUCLEOTIDE SEQUENCE</scope>
    <source>
        <strain evidence="2 4">I ESC-2004</strain>
    </source>
</reference>
<dbReference type="FunCoup" id="R7T6L9">
    <property type="interactions" value="347"/>
</dbReference>
<reference evidence="4" key="1">
    <citation type="submission" date="2012-12" db="EMBL/GenBank/DDBJ databases">
        <authorList>
            <person name="Hellsten U."/>
            <person name="Grimwood J."/>
            <person name="Chapman J.A."/>
            <person name="Shapiro H."/>
            <person name="Aerts A."/>
            <person name="Otillar R.P."/>
            <person name="Terry A.Y."/>
            <person name="Boore J.L."/>
            <person name="Simakov O."/>
            <person name="Marletaz F."/>
            <person name="Cho S.-J."/>
            <person name="Edsinger-Gonzales E."/>
            <person name="Havlak P."/>
            <person name="Kuo D.-H."/>
            <person name="Larsson T."/>
            <person name="Lv J."/>
            <person name="Arendt D."/>
            <person name="Savage R."/>
            <person name="Osoegawa K."/>
            <person name="de Jong P."/>
            <person name="Lindberg D.R."/>
            <person name="Seaver E.C."/>
            <person name="Weisblat D.A."/>
            <person name="Putnam N.H."/>
            <person name="Grigoriev I.V."/>
            <person name="Rokhsar D.S."/>
        </authorList>
    </citation>
    <scope>NUCLEOTIDE SEQUENCE</scope>
    <source>
        <strain evidence="4">I ESC-2004</strain>
    </source>
</reference>
<dbReference type="Gene3D" id="3.40.50.720">
    <property type="entry name" value="NAD(P)-binding Rossmann-like Domain"/>
    <property type="match status" value="1"/>
</dbReference>
<dbReference type="EMBL" id="AMQN01003309">
    <property type="status" value="NOT_ANNOTATED_CDS"/>
    <property type="molecule type" value="Genomic_DNA"/>
</dbReference>
<feature type="domain" description="NAD(P)-binding" evidence="1">
    <location>
        <begin position="7"/>
        <end position="204"/>
    </location>
</feature>
<protein>
    <recommendedName>
        <fullName evidence="1">NAD(P)-binding domain-containing protein</fullName>
    </recommendedName>
</protein>
<accession>R7T6L9</accession>
<name>R7T6L9_CAPTE</name>
<dbReference type="OrthoDB" id="419598at2759"/>
<dbReference type="GO" id="GO:0003824">
    <property type="term" value="F:catalytic activity"/>
    <property type="evidence" value="ECO:0007669"/>
    <property type="project" value="UniProtKB-ARBA"/>
</dbReference>
<dbReference type="PANTHER" id="PTHR15020:SF50">
    <property type="entry name" value="UPF0659 PROTEIN YMR090W"/>
    <property type="match status" value="1"/>
</dbReference>
<dbReference type="Pfam" id="PF13460">
    <property type="entry name" value="NAD_binding_10"/>
    <property type="match status" value="1"/>
</dbReference>
<dbReference type="STRING" id="283909.R7T6L9"/>
<gene>
    <name evidence="2" type="ORF">CAPTEDRAFT_221779</name>
</gene>
<dbReference type="EnsemblMetazoa" id="CapteT221779">
    <property type="protein sequence ID" value="CapteP221779"/>
    <property type="gene ID" value="CapteG221779"/>
</dbReference>
<evidence type="ECO:0000259" key="1">
    <source>
        <dbReference type="Pfam" id="PF13460"/>
    </source>
</evidence>
<dbReference type="AlphaFoldDB" id="R7T6L9"/>
<sequence>MHVVIIGATGATGRQAVQQSLARKWLVTAIVRNPDSFKDIVDENLKVIVGDVYDTASLRGAFQGCDAVLSCLGHRGFTLPWGTVDVYSKPVRSMVQAIRETEGLNRLIFMTSSGIRPSPNNSFVFEWVIKPMIRATVADMVRAEDYLASEECQDIDFTVVKPKGLTNGPITDTKLTVEEKEYAVGQTMISRADVARFMLDCVTSDTWFKKFVSITLP</sequence>
<dbReference type="SUPFAM" id="SSF51735">
    <property type="entry name" value="NAD(P)-binding Rossmann-fold domains"/>
    <property type="match status" value="1"/>
</dbReference>
<proteinExistence type="predicted"/>
<evidence type="ECO:0000313" key="4">
    <source>
        <dbReference type="Proteomes" id="UP000014760"/>
    </source>
</evidence>
<reference evidence="3" key="3">
    <citation type="submission" date="2015-06" db="UniProtKB">
        <authorList>
            <consortium name="EnsemblMetazoa"/>
        </authorList>
    </citation>
    <scope>IDENTIFICATION</scope>
</reference>
<dbReference type="HOGENOM" id="CLU_025711_4_5_1"/>
<evidence type="ECO:0000313" key="3">
    <source>
        <dbReference type="EnsemblMetazoa" id="CapteP221779"/>
    </source>
</evidence>
<dbReference type="EMBL" id="AMQN01003308">
    <property type="status" value="NOT_ANNOTATED_CDS"/>
    <property type="molecule type" value="Genomic_DNA"/>
</dbReference>
<organism evidence="2">
    <name type="scientific">Capitella teleta</name>
    <name type="common">Polychaete worm</name>
    <dbReference type="NCBI Taxonomy" id="283909"/>
    <lineage>
        <taxon>Eukaryota</taxon>
        <taxon>Metazoa</taxon>
        <taxon>Spiralia</taxon>
        <taxon>Lophotrochozoa</taxon>
        <taxon>Annelida</taxon>
        <taxon>Polychaeta</taxon>
        <taxon>Sedentaria</taxon>
        <taxon>Scolecida</taxon>
        <taxon>Capitellidae</taxon>
        <taxon>Capitella</taxon>
    </lineage>
</organism>